<proteinExistence type="predicted"/>
<dbReference type="AlphaFoldDB" id="A0A2K8P240"/>
<name>A0A2K8P240_9MOLU</name>
<accession>A0A2K8P240</accession>
<reference evidence="2 3" key="1">
    <citation type="submission" date="2017-11" db="EMBL/GenBank/DDBJ databases">
        <title>Genome sequence of Entomoplasma somnilux PYAN-1 (ATCC 49194).</title>
        <authorList>
            <person name="Lo W.-S."/>
            <person name="Gasparich G.E."/>
            <person name="Kuo C.-H."/>
        </authorList>
    </citation>
    <scope>NUCLEOTIDE SEQUENCE [LARGE SCALE GENOMIC DNA]</scope>
    <source>
        <strain evidence="2 3">PYAN-1</strain>
    </source>
</reference>
<dbReference type="RefSeq" id="WP_024863480.1">
    <property type="nucleotide sequence ID" value="NZ_CP024965.1"/>
</dbReference>
<dbReference type="KEGG" id="esx:ESOMN_v1c05810"/>
<evidence type="ECO:0000256" key="1">
    <source>
        <dbReference type="SAM" id="SignalP"/>
    </source>
</evidence>
<evidence type="ECO:0000313" key="2">
    <source>
        <dbReference type="EMBL" id="ATZ18963.1"/>
    </source>
</evidence>
<gene>
    <name evidence="2" type="ORF">ESOMN_v1c05810</name>
</gene>
<dbReference type="Proteomes" id="UP000232230">
    <property type="component" value="Chromosome"/>
</dbReference>
<dbReference type="EMBL" id="CP024965">
    <property type="protein sequence ID" value="ATZ18963.1"/>
    <property type="molecule type" value="Genomic_DNA"/>
</dbReference>
<keyword evidence="3" id="KW-1185">Reference proteome</keyword>
<protein>
    <submittedName>
        <fullName evidence="2">Uncharacterized protein</fullName>
    </submittedName>
</protein>
<feature type="chain" id="PRO_5014713525" evidence="1">
    <location>
        <begin position="19"/>
        <end position="359"/>
    </location>
</feature>
<organism evidence="2 3">
    <name type="scientific">Williamsoniiplasma somnilux</name>
    <dbReference type="NCBI Taxonomy" id="215578"/>
    <lineage>
        <taxon>Bacteria</taxon>
        <taxon>Bacillati</taxon>
        <taxon>Mycoplasmatota</taxon>
        <taxon>Mollicutes</taxon>
        <taxon>Entomoplasmatales</taxon>
        <taxon>Williamsoniiplasma</taxon>
    </lineage>
</organism>
<evidence type="ECO:0000313" key="3">
    <source>
        <dbReference type="Proteomes" id="UP000232230"/>
    </source>
</evidence>
<sequence>MIKLITMISAMITPTSFIAPAIFETQNINQINKNKEIIQKKFELNIDNKKFIDSNGNFIAGIKDYTNEFSSFVKEIKEEVASNDAGNLIIKSSQGKFNGLSEAGKIELSNTAMGKILNAKTWKIENATVDVEFSSNVTEKVYKYSIIFTAIADNESIVGNLYSYIPSLELTKYQILSGYKISFETEYQKEGSVVPVPQTFYWNSNHTKEIKTAYDIIGTTKDKPKLNSMLTLNLGKQKPNYKYFNFVEAGRNVEWRWDKTRGHWDWPKNLHLAFESYNNVKINSVNEENFDKYTSTTIVDKEVSETLAKCWVQTWIGYTWYEEKGNYYLQFLLEQAVITSNSRSDAFLSADIGVGVRLE</sequence>
<feature type="signal peptide" evidence="1">
    <location>
        <begin position="1"/>
        <end position="18"/>
    </location>
</feature>
<keyword evidence="1" id="KW-0732">Signal</keyword>